<accession>A0A396GWF5</accession>
<evidence type="ECO:0000313" key="2">
    <source>
        <dbReference type="EMBL" id="RHN45459.1"/>
    </source>
</evidence>
<comment type="caution">
    <text evidence="2">The sequence shown here is derived from an EMBL/GenBank/DDBJ whole genome shotgun (WGS) entry which is preliminary data.</text>
</comment>
<dbReference type="EMBL" id="PSQE01000007">
    <property type="protein sequence ID" value="RHN45459.1"/>
    <property type="molecule type" value="Genomic_DNA"/>
</dbReference>
<feature type="transmembrane region" description="Helical" evidence="1">
    <location>
        <begin position="149"/>
        <end position="169"/>
    </location>
</feature>
<gene>
    <name evidence="2" type="ORF">MtrunA17_Chr7g0231451</name>
</gene>
<keyword evidence="1" id="KW-0472">Membrane</keyword>
<dbReference type="AlphaFoldDB" id="A0A396GWF5"/>
<keyword evidence="1" id="KW-1133">Transmembrane helix</keyword>
<protein>
    <submittedName>
        <fullName evidence="2">Putative exocyst complex component Exo70</fullName>
    </submittedName>
</protein>
<feature type="transmembrane region" description="Helical" evidence="1">
    <location>
        <begin position="126"/>
        <end position="142"/>
    </location>
</feature>
<dbReference type="Gramene" id="rna39803">
    <property type="protein sequence ID" value="RHN45459.1"/>
    <property type="gene ID" value="gene39803"/>
</dbReference>
<keyword evidence="1" id="KW-0812">Transmembrane</keyword>
<name>A0A396GWF5_MEDTR</name>
<evidence type="ECO:0000256" key="1">
    <source>
        <dbReference type="SAM" id="Phobius"/>
    </source>
</evidence>
<feature type="transmembrane region" description="Helical" evidence="1">
    <location>
        <begin position="78"/>
        <end position="95"/>
    </location>
</feature>
<sequence length="300" mass="34069">MVSEIVRWVRQPKIWRFVGFVSAVAGLLCYALSSSFNHLFGNWNLLKIILYTFFSFIICLAILFANKWQNSPSLRMRAHLVFSVFTITTVYSYFFDKVNGKPDVYSLVSGAAFAIMSLGLSKQSHFGFEVDLLYFFCGYLTLQFMKIKLFLVIAGAIFSYPLIILRFYLHVPTEYSEELTNTADYHVVQIDGSQVNFDSLVAPDFDAFPDSLTLVSQINSPSQQVNIGHISPNTSCWLSRSYITPSKKLNPSLTYHGPIVPFIRHNRSMGGSNMKHGVAPVPWLAERYASFDDVCFSTRF</sequence>
<reference evidence="3" key="1">
    <citation type="journal article" date="2018" name="Nat. Plants">
        <title>Whole-genome landscape of Medicago truncatula symbiotic genes.</title>
        <authorList>
            <person name="Pecrix Y."/>
            <person name="Staton S.E."/>
            <person name="Sallet E."/>
            <person name="Lelandais-Briere C."/>
            <person name="Moreau S."/>
            <person name="Carrere S."/>
            <person name="Blein T."/>
            <person name="Jardinaud M.F."/>
            <person name="Latrasse D."/>
            <person name="Zouine M."/>
            <person name="Zahm M."/>
            <person name="Kreplak J."/>
            <person name="Mayjonade B."/>
            <person name="Satge C."/>
            <person name="Perez M."/>
            <person name="Cauet S."/>
            <person name="Marande W."/>
            <person name="Chantry-Darmon C."/>
            <person name="Lopez-Roques C."/>
            <person name="Bouchez O."/>
            <person name="Berard A."/>
            <person name="Debelle F."/>
            <person name="Munos S."/>
            <person name="Bendahmane A."/>
            <person name="Berges H."/>
            <person name="Niebel A."/>
            <person name="Buitink J."/>
            <person name="Frugier F."/>
            <person name="Benhamed M."/>
            <person name="Crespi M."/>
            <person name="Gouzy J."/>
            <person name="Gamas P."/>
        </authorList>
    </citation>
    <scope>NUCLEOTIDE SEQUENCE [LARGE SCALE GENOMIC DNA]</scope>
    <source>
        <strain evidence="3">cv. Jemalong A17</strain>
    </source>
</reference>
<proteinExistence type="predicted"/>
<dbReference type="Proteomes" id="UP000265566">
    <property type="component" value="Chromosome 7"/>
</dbReference>
<evidence type="ECO:0000313" key="3">
    <source>
        <dbReference type="Proteomes" id="UP000265566"/>
    </source>
</evidence>
<dbReference type="OrthoDB" id="1432752at2759"/>
<organism evidence="2 3">
    <name type="scientific">Medicago truncatula</name>
    <name type="common">Barrel medic</name>
    <name type="synonym">Medicago tribuloides</name>
    <dbReference type="NCBI Taxonomy" id="3880"/>
    <lineage>
        <taxon>Eukaryota</taxon>
        <taxon>Viridiplantae</taxon>
        <taxon>Streptophyta</taxon>
        <taxon>Embryophyta</taxon>
        <taxon>Tracheophyta</taxon>
        <taxon>Spermatophyta</taxon>
        <taxon>Magnoliopsida</taxon>
        <taxon>eudicotyledons</taxon>
        <taxon>Gunneridae</taxon>
        <taxon>Pentapetalae</taxon>
        <taxon>rosids</taxon>
        <taxon>fabids</taxon>
        <taxon>Fabales</taxon>
        <taxon>Fabaceae</taxon>
        <taxon>Papilionoideae</taxon>
        <taxon>50 kb inversion clade</taxon>
        <taxon>NPAAA clade</taxon>
        <taxon>Hologalegina</taxon>
        <taxon>IRL clade</taxon>
        <taxon>Trifolieae</taxon>
        <taxon>Medicago</taxon>
    </lineage>
</organism>
<feature type="transmembrane region" description="Helical" evidence="1">
    <location>
        <begin position="45"/>
        <end position="66"/>
    </location>
</feature>
<feature type="transmembrane region" description="Helical" evidence="1">
    <location>
        <begin position="14"/>
        <end position="33"/>
    </location>
</feature>